<reference evidence="9" key="1">
    <citation type="submission" date="2021-06" db="EMBL/GenBank/DDBJ databases">
        <authorList>
            <person name="Kallberg Y."/>
            <person name="Tangrot J."/>
            <person name="Rosling A."/>
        </authorList>
    </citation>
    <scope>NUCLEOTIDE SEQUENCE</scope>
    <source>
        <strain evidence="9">87-6 pot B 2015</strain>
    </source>
</reference>
<dbReference type="GO" id="GO:0003677">
    <property type="term" value="F:DNA binding"/>
    <property type="evidence" value="ECO:0007669"/>
    <property type="project" value="InterPro"/>
</dbReference>
<organism evidence="9 10">
    <name type="scientific">Funneliformis mosseae</name>
    <name type="common">Endomycorrhizal fungus</name>
    <name type="synonym">Glomus mosseae</name>
    <dbReference type="NCBI Taxonomy" id="27381"/>
    <lineage>
        <taxon>Eukaryota</taxon>
        <taxon>Fungi</taxon>
        <taxon>Fungi incertae sedis</taxon>
        <taxon>Mucoromycota</taxon>
        <taxon>Glomeromycotina</taxon>
        <taxon>Glomeromycetes</taxon>
        <taxon>Glomerales</taxon>
        <taxon>Glomeraceae</taxon>
        <taxon>Funneliformis</taxon>
    </lineage>
</organism>
<dbReference type="EMBL" id="CAJVPP010002144">
    <property type="protein sequence ID" value="CAG8589027.1"/>
    <property type="molecule type" value="Genomic_DNA"/>
</dbReference>
<proteinExistence type="inferred from homology"/>
<dbReference type="SUPFAM" id="SSF64484">
    <property type="entry name" value="beta and beta-prime subunits of DNA dependent RNA-polymerase"/>
    <property type="match status" value="1"/>
</dbReference>
<dbReference type="Gene3D" id="3.90.1100.10">
    <property type="match status" value="1"/>
</dbReference>
<evidence type="ECO:0000256" key="3">
    <source>
        <dbReference type="ARBA" id="ARBA00022478"/>
    </source>
</evidence>
<evidence type="ECO:0000313" key="10">
    <source>
        <dbReference type="Proteomes" id="UP000789375"/>
    </source>
</evidence>
<keyword evidence="6" id="KW-0804">Transcription</keyword>
<dbReference type="Pfam" id="PF04565">
    <property type="entry name" value="RNA_pol_Rpb2_3"/>
    <property type="match status" value="1"/>
</dbReference>
<evidence type="ECO:0000256" key="5">
    <source>
        <dbReference type="ARBA" id="ARBA00022695"/>
    </source>
</evidence>
<dbReference type="EC" id="2.7.7.6" evidence="2"/>
<gene>
    <name evidence="9" type="ORF">FMOSSE_LOCUS8340</name>
</gene>
<evidence type="ECO:0000259" key="8">
    <source>
        <dbReference type="Pfam" id="PF04565"/>
    </source>
</evidence>
<evidence type="ECO:0000313" key="9">
    <source>
        <dbReference type="EMBL" id="CAG8589027.1"/>
    </source>
</evidence>
<evidence type="ECO:0000256" key="6">
    <source>
        <dbReference type="ARBA" id="ARBA00023163"/>
    </source>
</evidence>
<keyword evidence="5" id="KW-0548">Nucleotidyltransferase</keyword>
<dbReference type="Proteomes" id="UP000789375">
    <property type="component" value="Unassembled WGS sequence"/>
</dbReference>
<evidence type="ECO:0000256" key="4">
    <source>
        <dbReference type="ARBA" id="ARBA00022679"/>
    </source>
</evidence>
<comment type="similarity">
    <text evidence="1 7">Belongs to the RNA polymerase beta chain family.</text>
</comment>
<dbReference type="InterPro" id="IPR015712">
    <property type="entry name" value="DNA-dir_RNA_pol_su2"/>
</dbReference>
<evidence type="ECO:0000256" key="1">
    <source>
        <dbReference type="ARBA" id="ARBA00006835"/>
    </source>
</evidence>
<dbReference type="PANTHER" id="PTHR20856">
    <property type="entry name" value="DNA-DIRECTED RNA POLYMERASE I SUBUNIT 2"/>
    <property type="match status" value="1"/>
</dbReference>
<dbReference type="AlphaFoldDB" id="A0A9N9G8P1"/>
<dbReference type="GO" id="GO:0000428">
    <property type="term" value="C:DNA-directed RNA polymerase complex"/>
    <property type="evidence" value="ECO:0007669"/>
    <property type="project" value="UniProtKB-KW"/>
</dbReference>
<comment type="caution">
    <text evidence="9">The sequence shown here is derived from an EMBL/GenBank/DDBJ whole genome shotgun (WGS) entry which is preliminary data.</text>
</comment>
<dbReference type="InterPro" id="IPR007645">
    <property type="entry name" value="RNA_pol_Rpb2_3"/>
</dbReference>
<keyword evidence="4" id="KW-0808">Transferase</keyword>
<keyword evidence="3" id="KW-0240">DNA-directed RNA polymerase</keyword>
<dbReference type="GO" id="GO:0003899">
    <property type="term" value="F:DNA-directed RNA polymerase activity"/>
    <property type="evidence" value="ECO:0007669"/>
    <property type="project" value="UniProtKB-EC"/>
</dbReference>
<dbReference type="GO" id="GO:0032549">
    <property type="term" value="F:ribonucleoside binding"/>
    <property type="evidence" value="ECO:0007669"/>
    <property type="project" value="InterPro"/>
</dbReference>
<accession>A0A9N9G8P1</accession>
<protein>
    <recommendedName>
        <fullName evidence="2">DNA-directed RNA polymerase</fullName>
        <ecNumber evidence="2">2.7.7.6</ecNumber>
    </recommendedName>
</protein>
<name>A0A9N9G8P1_FUNMO</name>
<evidence type="ECO:0000256" key="7">
    <source>
        <dbReference type="RuleBase" id="RU000434"/>
    </source>
</evidence>
<keyword evidence="10" id="KW-1185">Reference proteome</keyword>
<feature type="domain" description="RNA polymerase Rpb2" evidence="8">
    <location>
        <begin position="12"/>
        <end position="52"/>
    </location>
</feature>
<evidence type="ECO:0000256" key="2">
    <source>
        <dbReference type="ARBA" id="ARBA00012418"/>
    </source>
</evidence>
<sequence length="124" mass="13774">MDLDTQLVPSMSGKFTKPRQLHNTHWGYICPAETPEGQDCGLMKNLALMSYVSVSIPSDILKTGIWQNINETPFDNIVKSIKVFVNGTLTCITDRPLDLIKSIWEIKGNSLLADIGIVNDILVN</sequence>
<dbReference type="GO" id="GO:0006351">
    <property type="term" value="P:DNA-templated transcription"/>
    <property type="evidence" value="ECO:0007669"/>
    <property type="project" value="InterPro"/>
</dbReference>